<organism evidence="1 2">
    <name type="scientific">Brassica carinata</name>
    <name type="common">Ethiopian mustard</name>
    <name type="synonym">Abyssinian cabbage</name>
    <dbReference type="NCBI Taxonomy" id="52824"/>
    <lineage>
        <taxon>Eukaryota</taxon>
        <taxon>Viridiplantae</taxon>
        <taxon>Streptophyta</taxon>
        <taxon>Embryophyta</taxon>
        <taxon>Tracheophyta</taxon>
        <taxon>Spermatophyta</taxon>
        <taxon>Magnoliopsida</taxon>
        <taxon>eudicotyledons</taxon>
        <taxon>Gunneridae</taxon>
        <taxon>Pentapetalae</taxon>
        <taxon>rosids</taxon>
        <taxon>malvids</taxon>
        <taxon>Brassicales</taxon>
        <taxon>Brassicaceae</taxon>
        <taxon>Brassiceae</taxon>
        <taxon>Brassica</taxon>
    </lineage>
</organism>
<evidence type="ECO:0000313" key="1">
    <source>
        <dbReference type="EMBL" id="KAG2324307.1"/>
    </source>
</evidence>
<dbReference type="AlphaFoldDB" id="A0A8X8B7I4"/>
<sequence length="68" mass="7821">MASPDPPPSIKIKAICRSIYSSFPFCLDAIKFEQPHEKLIIRVGLHYNFHPSIHRNFETSNLIIAKQN</sequence>
<reference evidence="1 2" key="1">
    <citation type="submission" date="2020-02" db="EMBL/GenBank/DDBJ databases">
        <authorList>
            <person name="Ma Q."/>
            <person name="Huang Y."/>
            <person name="Song X."/>
            <person name="Pei D."/>
        </authorList>
    </citation>
    <scope>NUCLEOTIDE SEQUENCE [LARGE SCALE GENOMIC DNA]</scope>
    <source>
        <strain evidence="1">Sxm20200214</strain>
        <tissue evidence="1">Leaf</tissue>
    </source>
</reference>
<proteinExistence type="predicted"/>
<protein>
    <submittedName>
        <fullName evidence="1">Uncharacterized protein</fullName>
    </submittedName>
</protein>
<accession>A0A8X8B7I4</accession>
<name>A0A8X8B7I4_BRACI</name>
<gene>
    <name evidence="1" type="ORF">Bca52824_007035</name>
</gene>
<dbReference type="Proteomes" id="UP000886595">
    <property type="component" value="Unassembled WGS sequence"/>
</dbReference>
<dbReference type="EMBL" id="JAAMPC010000002">
    <property type="protein sequence ID" value="KAG2324307.1"/>
    <property type="molecule type" value="Genomic_DNA"/>
</dbReference>
<keyword evidence="2" id="KW-1185">Reference proteome</keyword>
<evidence type="ECO:0000313" key="2">
    <source>
        <dbReference type="Proteomes" id="UP000886595"/>
    </source>
</evidence>
<comment type="caution">
    <text evidence="1">The sequence shown here is derived from an EMBL/GenBank/DDBJ whole genome shotgun (WGS) entry which is preliminary data.</text>
</comment>